<dbReference type="OrthoDB" id="190375at2759"/>
<name>A0A9Q1EXN0_SYNKA</name>
<evidence type="ECO:0000256" key="4">
    <source>
        <dbReference type="SAM" id="Phobius"/>
    </source>
</evidence>
<comment type="similarity">
    <text evidence="1">Belongs to the synaptobrevin family.</text>
</comment>
<dbReference type="InterPro" id="IPR042855">
    <property type="entry name" value="V_SNARE_CC"/>
</dbReference>
<keyword evidence="4" id="KW-0472">Membrane</keyword>
<dbReference type="GO" id="GO:0016192">
    <property type="term" value="P:vesicle-mediated transport"/>
    <property type="evidence" value="ECO:0007669"/>
    <property type="project" value="InterPro"/>
</dbReference>
<gene>
    <name evidence="6" type="ORF">SKAU_G00283820</name>
</gene>
<dbReference type="Proteomes" id="UP001152622">
    <property type="component" value="Chromosome 11"/>
</dbReference>
<evidence type="ECO:0000256" key="2">
    <source>
        <dbReference type="ARBA" id="ARBA00046280"/>
    </source>
</evidence>
<proteinExistence type="inferred from homology"/>
<feature type="domain" description="V-SNARE coiled-coil homology" evidence="5">
    <location>
        <begin position="7"/>
        <end position="67"/>
    </location>
</feature>
<protein>
    <recommendedName>
        <fullName evidence="5">V-SNARE coiled-coil homology domain-containing protein</fullName>
    </recommendedName>
</protein>
<sequence>MENADSRFEEVQQTVDEVKVIMQSNLSRVEERSGKLEELDTRADLLRTQSKKFSKTAVKVKQRKWWQNLRMKVLLVAIVLVLVLAVIIIIAVVSSGGTNTQEPIQHMAMTTPSGTLSVGEGGKE</sequence>
<dbReference type="PRINTS" id="PR00219">
    <property type="entry name" value="SYNAPTOBREVN"/>
</dbReference>
<dbReference type="PROSITE" id="PS50892">
    <property type="entry name" value="V_SNARE"/>
    <property type="match status" value="1"/>
</dbReference>
<dbReference type="InterPro" id="IPR001388">
    <property type="entry name" value="Synaptobrevin-like"/>
</dbReference>
<comment type="caution">
    <text evidence="6">The sequence shown here is derived from an EMBL/GenBank/DDBJ whole genome shotgun (WGS) entry which is preliminary data.</text>
</comment>
<evidence type="ECO:0000256" key="3">
    <source>
        <dbReference type="PROSITE-ProRule" id="PRU00290"/>
    </source>
</evidence>
<reference evidence="6" key="1">
    <citation type="journal article" date="2023" name="Science">
        <title>Genome structures resolve the early diversification of teleost fishes.</title>
        <authorList>
            <person name="Parey E."/>
            <person name="Louis A."/>
            <person name="Montfort J."/>
            <person name="Bouchez O."/>
            <person name="Roques C."/>
            <person name="Iampietro C."/>
            <person name="Lluch J."/>
            <person name="Castinel A."/>
            <person name="Donnadieu C."/>
            <person name="Desvignes T."/>
            <person name="Floi Bucao C."/>
            <person name="Jouanno E."/>
            <person name="Wen M."/>
            <person name="Mejri S."/>
            <person name="Dirks R."/>
            <person name="Jansen H."/>
            <person name="Henkel C."/>
            <person name="Chen W.J."/>
            <person name="Zahm M."/>
            <person name="Cabau C."/>
            <person name="Klopp C."/>
            <person name="Thompson A.W."/>
            <person name="Robinson-Rechavi M."/>
            <person name="Braasch I."/>
            <person name="Lecointre G."/>
            <person name="Bobe J."/>
            <person name="Postlethwait J.H."/>
            <person name="Berthelot C."/>
            <person name="Roest Crollius H."/>
            <person name="Guiguen Y."/>
        </authorList>
    </citation>
    <scope>NUCLEOTIDE SEQUENCE</scope>
    <source>
        <strain evidence="6">WJC10195</strain>
    </source>
</reference>
<evidence type="ECO:0000259" key="5">
    <source>
        <dbReference type="PROSITE" id="PS50892"/>
    </source>
</evidence>
<dbReference type="AlphaFoldDB" id="A0A9Q1EXN0"/>
<evidence type="ECO:0000313" key="6">
    <source>
        <dbReference type="EMBL" id="KAJ8346981.1"/>
    </source>
</evidence>
<dbReference type="InterPro" id="IPR016444">
    <property type="entry name" value="Synaptobrevin/VAMP"/>
</dbReference>
<evidence type="ECO:0000313" key="7">
    <source>
        <dbReference type="Proteomes" id="UP001152622"/>
    </source>
</evidence>
<feature type="transmembrane region" description="Helical" evidence="4">
    <location>
        <begin position="73"/>
        <end position="93"/>
    </location>
</feature>
<dbReference type="GO" id="GO:0016020">
    <property type="term" value="C:membrane"/>
    <property type="evidence" value="ECO:0007669"/>
    <property type="project" value="InterPro"/>
</dbReference>
<keyword evidence="4" id="KW-0812">Transmembrane</keyword>
<comment type="subcellular location">
    <subcellularLocation>
        <location evidence="2">Endomembrane system</location>
        <topology evidence="2">Single-pass type IV membrane protein</topology>
    </subcellularLocation>
</comment>
<keyword evidence="3" id="KW-0175">Coiled coil</keyword>
<dbReference type="Pfam" id="PF00957">
    <property type="entry name" value="Synaptobrevin"/>
    <property type="match status" value="1"/>
</dbReference>
<keyword evidence="7" id="KW-1185">Reference proteome</keyword>
<accession>A0A9Q1EXN0</accession>
<dbReference type="EMBL" id="JAINUF010000011">
    <property type="protein sequence ID" value="KAJ8346981.1"/>
    <property type="molecule type" value="Genomic_DNA"/>
</dbReference>
<evidence type="ECO:0000256" key="1">
    <source>
        <dbReference type="ARBA" id="ARBA00008025"/>
    </source>
</evidence>
<dbReference type="Gene3D" id="1.20.5.110">
    <property type="match status" value="1"/>
</dbReference>
<dbReference type="PANTHER" id="PTHR45701">
    <property type="entry name" value="SYNAPTOBREVIN FAMILY MEMBER"/>
    <property type="match status" value="1"/>
</dbReference>
<organism evidence="6 7">
    <name type="scientific">Synaphobranchus kaupii</name>
    <name type="common">Kaup's arrowtooth eel</name>
    <dbReference type="NCBI Taxonomy" id="118154"/>
    <lineage>
        <taxon>Eukaryota</taxon>
        <taxon>Metazoa</taxon>
        <taxon>Chordata</taxon>
        <taxon>Craniata</taxon>
        <taxon>Vertebrata</taxon>
        <taxon>Euteleostomi</taxon>
        <taxon>Actinopterygii</taxon>
        <taxon>Neopterygii</taxon>
        <taxon>Teleostei</taxon>
        <taxon>Anguilliformes</taxon>
        <taxon>Synaphobranchidae</taxon>
        <taxon>Synaphobranchus</taxon>
    </lineage>
</organism>
<dbReference type="GO" id="GO:0012505">
    <property type="term" value="C:endomembrane system"/>
    <property type="evidence" value="ECO:0007669"/>
    <property type="project" value="UniProtKB-SubCell"/>
</dbReference>
<keyword evidence="4" id="KW-1133">Transmembrane helix</keyword>
<dbReference type="SUPFAM" id="SSF58038">
    <property type="entry name" value="SNARE fusion complex"/>
    <property type="match status" value="1"/>
</dbReference>